<sequence length="180" mass="20370">MHPIRLISKLAPKAINYHSAGRGSAIDVIDWRTAAHALSGLSQEASDWAWYRFAGQDDKLPRVVRALTMYVTLFIKIRHFKIKPETLTGIINVSILEFTQPLCRTCSGEGSEPITKTVCKPCCGTGRQGISRRQRCSVIGIDHKNYTKNHDEVSKEILRLLSAWERDIFMNVRKKMGEIS</sequence>
<accession>A0A553JMY8</accession>
<organism evidence="1 2">
    <name type="scientific">Shewanella hanedai</name>
    <name type="common">Alteromonas hanedai</name>
    <dbReference type="NCBI Taxonomy" id="25"/>
    <lineage>
        <taxon>Bacteria</taxon>
        <taxon>Pseudomonadati</taxon>
        <taxon>Pseudomonadota</taxon>
        <taxon>Gammaproteobacteria</taxon>
        <taxon>Alteromonadales</taxon>
        <taxon>Shewanellaceae</taxon>
        <taxon>Shewanella</taxon>
    </lineage>
</organism>
<evidence type="ECO:0000313" key="1">
    <source>
        <dbReference type="EMBL" id="TRY13829.1"/>
    </source>
</evidence>
<dbReference type="RefSeq" id="WP_144040610.1">
    <property type="nucleotide sequence ID" value="NZ_BMPL01000015.1"/>
</dbReference>
<keyword evidence="2" id="KW-1185">Reference proteome</keyword>
<dbReference type="EMBL" id="VKGK01000015">
    <property type="protein sequence ID" value="TRY13829.1"/>
    <property type="molecule type" value="Genomic_DNA"/>
</dbReference>
<evidence type="ECO:0008006" key="3">
    <source>
        <dbReference type="Google" id="ProtNLM"/>
    </source>
</evidence>
<dbReference type="Proteomes" id="UP000318126">
    <property type="component" value="Unassembled WGS sequence"/>
</dbReference>
<evidence type="ECO:0000313" key="2">
    <source>
        <dbReference type="Proteomes" id="UP000318126"/>
    </source>
</evidence>
<name>A0A553JMY8_SHEHA</name>
<comment type="caution">
    <text evidence="1">The sequence shown here is derived from an EMBL/GenBank/DDBJ whole genome shotgun (WGS) entry which is preliminary data.</text>
</comment>
<reference evidence="2" key="1">
    <citation type="submission" date="2019-07" db="EMBL/GenBank/DDBJ databases">
        <title>Shewanella sp. YLB-08 draft genomic sequence.</title>
        <authorList>
            <person name="Yu L."/>
        </authorList>
    </citation>
    <scope>NUCLEOTIDE SEQUENCE [LARGE SCALE GENOMIC DNA]</scope>
    <source>
        <strain evidence="2">JCM 20706</strain>
    </source>
</reference>
<dbReference type="AlphaFoldDB" id="A0A553JMY8"/>
<gene>
    <name evidence="1" type="ORF">FN961_12995</name>
</gene>
<dbReference type="OrthoDB" id="6313099at2"/>
<protein>
    <recommendedName>
        <fullName evidence="3">Antitermination protein</fullName>
    </recommendedName>
</protein>
<proteinExistence type="predicted"/>